<evidence type="ECO:0000256" key="6">
    <source>
        <dbReference type="ARBA" id="ARBA00022664"/>
    </source>
</evidence>
<dbReference type="Proteomes" id="UP001431209">
    <property type="component" value="Unassembled WGS sequence"/>
</dbReference>
<dbReference type="EMBL" id="JAOPGA020000476">
    <property type="protein sequence ID" value="KAL0478880.1"/>
    <property type="molecule type" value="Genomic_DNA"/>
</dbReference>
<comment type="caution">
    <text evidence="17">The sequence shown here is derived from an EMBL/GenBank/DDBJ whole genome shotgun (WGS) entry which is preliminary data.</text>
</comment>
<evidence type="ECO:0000313" key="18">
    <source>
        <dbReference type="Proteomes" id="UP001431209"/>
    </source>
</evidence>
<comment type="cofactor">
    <cofactor evidence="1">
        <name>Mn(2+)</name>
        <dbReference type="ChEBI" id="CHEBI:29035"/>
    </cofactor>
</comment>
<keyword evidence="8" id="KW-0479">Metal-binding</keyword>
<comment type="cofactor">
    <cofactor evidence="2">
        <name>Mg(2+)</name>
        <dbReference type="ChEBI" id="CHEBI:18420"/>
    </cofactor>
</comment>
<protein>
    <recommendedName>
        <fullName evidence="5">polynucleotide adenylyltransferase</fullName>
        <ecNumber evidence="5">2.7.7.19</ecNumber>
    </recommendedName>
</protein>
<reference evidence="17 18" key="1">
    <citation type="submission" date="2024-03" db="EMBL/GenBank/DDBJ databases">
        <title>The Acrasis kona genome and developmental transcriptomes reveal deep origins of eukaryotic multicellular pathways.</title>
        <authorList>
            <person name="Sheikh S."/>
            <person name="Fu C.-J."/>
            <person name="Brown M.W."/>
            <person name="Baldauf S.L."/>
        </authorList>
    </citation>
    <scope>NUCLEOTIDE SEQUENCE [LARGE SCALE GENOMIC DNA]</scope>
    <source>
        <strain evidence="17 18">ATCC MYA-3509</strain>
    </source>
</reference>
<dbReference type="Pfam" id="PF04928">
    <property type="entry name" value="PAP_central"/>
    <property type="match status" value="1"/>
</dbReference>
<dbReference type="InterPro" id="IPR043519">
    <property type="entry name" value="NT_sf"/>
</dbReference>
<evidence type="ECO:0000256" key="4">
    <source>
        <dbReference type="ARBA" id="ARBA00010912"/>
    </source>
</evidence>
<evidence type="ECO:0000256" key="8">
    <source>
        <dbReference type="ARBA" id="ARBA00022723"/>
    </source>
</evidence>
<evidence type="ECO:0000256" key="3">
    <source>
        <dbReference type="ARBA" id="ARBA00004123"/>
    </source>
</evidence>
<keyword evidence="7" id="KW-0808">Transferase</keyword>
<keyword evidence="18" id="KW-1185">Reference proteome</keyword>
<keyword evidence="9" id="KW-0547">Nucleotide-binding</keyword>
<dbReference type="GO" id="GO:0005524">
    <property type="term" value="F:ATP binding"/>
    <property type="evidence" value="ECO:0007669"/>
    <property type="project" value="UniProtKB-KW"/>
</dbReference>
<evidence type="ECO:0000256" key="12">
    <source>
        <dbReference type="ARBA" id="ARBA00023242"/>
    </source>
</evidence>
<evidence type="ECO:0000259" key="14">
    <source>
        <dbReference type="Pfam" id="PF04926"/>
    </source>
</evidence>
<dbReference type="InterPro" id="IPR011068">
    <property type="entry name" value="NuclTrfase_I-like_C"/>
</dbReference>
<feature type="domain" description="Poly(A) polymerase nucleotidyltransferase" evidence="16">
    <location>
        <begin position="8"/>
        <end position="196"/>
    </location>
</feature>
<evidence type="ECO:0000256" key="5">
    <source>
        <dbReference type="ARBA" id="ARBA00012388"/>
    </source>
</evidence>
<dbReference type="GO" id="GO:0006397">
    <property type="term" value="P:mRNA processing"/>
    <property type="evidence" value="ECO:0007669"/>
    <property type="project" value="UniProtKB-KW"/>
</dbReference>
<feature type="region of interest" description="Disordered" evidence="13">
    <location>
        <begin position="669"/>
        <end position="699"/>
    </location>
</feature>
<dbReference type="FunFam" id="1.10.1410.10:FF:000001">
    <property type="entry name" value="Putative poly(A) polymerase gamma"/>
    <property type="match status" value="1"/>
</dbReference>
<dbReference type="GO" id="GO:0031123">
    <property type="term" value="P:RNA 3'-end processing"/>
    <property type="evidence" value="ECO:0007669"/>
    <property type="project" value="InterPro"/>
</dbReference>
<evidence type="ECO:0000256" key="1">
    <source>
        <dbReference type="ARBA" id="ARBA00001936"/>
    </source>
</evidence>
<dbReference type="SUPFAM" id="SSF55003">
    <property type="entry name" value="PAP/Archaeal CCA-adding enzyme, C-terminal domain"/>
    <property type="match status" value="1"/>
</dbReference>
<evidence type="ECO:0000256" key="2">
    <source>
        <dbReference type="ARBA" id="ARBA00001946"/>
    </source>
</evidence>
<dbReference type="AlphaFoldDB" id="A0AAW2YNS3"/>
<keyword evidence="11" id="KW-0460">Magnesium</keyword>
<evidence type="ECO:0000256" key="7">
    <source>
        <dbReference type="ARBA" id="ARBA00022679"/>
    </source>
</evidence>
<keyword evidence="12" id="KW-0539">Nucleus</keyword>
<evidence type="ECO:0000259" key="16">
    <source>
        <dbReference type="Pfam" id="PF20750"/>
    </source>
</evidence>
<name>A0AAW2YNS3_9EUKA</name>
<dbReference type="EC" id="2.7.7.19" evidence="5"/>
<evidence type="ECO:0000313" key="17">
    <source>
        <dbReference type="EMBL" id="KAL0478880.1"/>
    </source>
</evidence>
<dbReference type="CDD" id="cd05402">
    <property type="entry name" value="NT_PAP_TUTase"/>
    <property type="match status" value="1"/>
</dbReference>
<dbReference type="GO" id="GO:0003723">
    <property type="term" value="F:RNA binding"/>
    <property type="evidence" value="ECO:0007669"/>
    <property type="project" value="InterPro"/>
</dbReference>
<evidence type="ECO:0000256" key="9">
    <source>
        <dbReference type="ARBA" id="ARBA00022741"/>
    </source>
</evidence>
<dbReference type="SUPFAM" id="SSF81301">
    <property type="entry name" value="Nucleotidyltransferase"/>
    <property type="match status" value="1"/>
</dbReference>
<proteinExistence type="inferred from homology"/>
<dbReference type="PANTHER" id="PTHR10682:SF10">
    <property type="entry name" value="POLYNUCLEOTIDE ADENYLYLTRANSFERASE"/>
    <property type="match status" value="1"/>
</dbReference>
<dbReference type="Pfam" id="PF04926">
    <property type="entry name" value="PAP_RNA-bind"/>
    <property type="match status" value="1"/>
</dbReference>
<feature type="domain" description="Poly(A) polymerase RNA-binding" evidence="14">
    <location>
        <begin position="348"/>
        <end position="519"/>
    </location>
</feature>
<dbReference type="InterPro" id="IPR048840">
    <property type="entry name" value="PolA_pol_NTPase"/>
</dbReference>
<keyword evidence="10" id="KW-0067">ATP-binding</keyword>
<feature type="region of interest" description="Disordered" evidence="13">
    <location>
        <begin position="528"/>
        <end position="567"/>
    </location>
</feature>
<organism evidence="17 18">
    <name type="scientific">Acrasis kona</name>
    <dbReference type="NCBI Taxonomy" id="1008807"/>
    <lineage>
        <taxon>Eukaryota</taxon>
        <taxon>Discoba</taxon>
        <taxon>Heterolobosea</taxon>
        <taxon>Tetramitia</taxon>
        <taxon>Eutetramitia</taxon>
        <taxon>Acrasidae</taxon>
        <taxon>Acrasis</taxon>
    </lineage>
</organism>
<dbReference type="GO" id="GO:0046872">
    <property type="term" value="F:metal ion binding"/>
    <property type="evidence" value="ECO:0007669"/>
    <property type="project" value="UniProtKB-KW"/>
</dbReference>
<comment type="similarity">
    <text evidence="4">Belongs to the poly(A) polymerase family.</text>
</comment>
<dbReference type="GO" id="GO:1990817">
    <property type="term" value="F:poly(A) RNA polymerase activity"/>
    <property type="evidence" value="ECO:0007669"/>
    <property type="project" value="UniProtKB-EC"/>
</dbReference>
<dbReference type="Gene3D" id="3.30.460.10">
    <property type="entry name" value="Beta Polymerase, domain 2"/>
    <property type="match status" value="1"/>
</dbReference>
<dbReference type="Pfam" id="PF20750">
    <property type="entry name" value="PAP_NTPase"/>
    <property type="match status" value="1"/>
</dbReference>
<dbReference type="FunFam" id="3.30.460.10:FF:000002">
    <property type="entry name" value="Poly(A) polymerase alpha, putative"/>
    <property type="match status" value="1"/>
</dbReference>
<dbReference type="PANTHER" id="PTHR10682">
    <property type="entry name" value="POLY A POLYMERASE"/>
    <property type="match status" value="1"/>
</dbReference>
<evidence type="ECO:0000256" key="13">
    <source>
        <dbReference type="SAM" id="MobiDB-lite"/>
    </source>
</evidence>
<dbReference type="InterPro" id="IPR007010">
    <property type="entry name" value="PolA_pol_RNA-bd_dom"/>
</dbReference>
<dbReference type="Gene3D" id="1.10.1410.10">
    <property type="match status" value="1"/>
</dbReference>
<sequence length="699" mass="77752">MSATVTYISMAQPTEIDIEQSKKIEDLLRAENRYPSSQESAQREEVLAALDQVVKNWVVTVSMKKGMSEELALTVGSKIVTCGSYRLGVHGPGADIDTLCIVPRHVTKQDFFEDLHDALKNRTDVTELCPVPEAYVPVITMKFGGIDIDLLLARLDKNVIPETLDILEEGNLKNVEDETQRSLGGPRVAEEILRLVPNKDNFRATLRCIKLWASRRGVYGNILGYLGGVAWAILVARICQLYPNALPNTILSRFFKIYKQWKWPGPVMLKPIEEGTLGFRVWNSKINPRDKAHLMPIITPAYPSMNSTFNVFRTTLRVMKEEFDRGADITSRAENNQEKWDTLFEPSDFFIRYHRYLEIEVSSTDKVDHGLWFGYVHSKLRLFCYNLEILPNILIHPYPESFEKPSDLCPPGMFITTMYVGLVYQKPDPMAAPGTAAAAVNSMMANNNGMMANNSMMMAMMNNNGMNGSNKKGEVDLTAVVADFEQQLSEGAFVRKESQLRPVVTPIKRSDIPTWVLPTKLKKTLIKVKKNNKRKSEGQDPALTVAGAGDPTSPSPKKAKLEEHPSPSVSIAMAGATPVADVVTPIPTSVKVEAVMVQPTNDDAFLQELYGGGGAERGAAASGDGLKIDRPLLPDNMEIRVVPDEANKEKVERFREMLMEQDAESAGFDDEMLGLPATSSGVTRRKNNADNMLKVKLQK</sequence>
<dbReference type="SUPFAM" id="SSF81631">
    <property type="entry name" value="PAP/OAS1 substrate-binding domain"/>
    <property type="match status" value="1"/>
</dbReference>
<comment type="subcellular location">
    <subcellularLocation>
        <location evidence="3">Nucleus</location>
    </subcellularLocation>
</comment>
<accession>A0AAW2YNS3</accession>
<dbReference type="Gene3D" id="3.30.70.590">
    <property type="entry name" value="Poly(A) polymerase predicted RNA binding domain"/>
    <property type="match status" value="1"/>
</dbReference>
<dbReference type="InterPro" id="IPR007012">
    <property type="entry name" value="PolA_pol_cen_dom"/>
</dbReference>
<evidence type="ECO:0000256" key="10">
    <source>
        <dbReference type="ARBA" id="ARBA00022840"/>
    </source>
</evidence>
<feature type="domain" description="Poly(A) polymerase central" evidence="15">
    <location>
        <begin position="201"/>
        <end position="345"/>
    </location>
</feature>
<evidence type="ECO:0000259" key="15">
    <source>
        <dbReference type="Pfam" id="PF04928"/>
    </source>
</evidence>
<gene>
    <name evidence="17" type="ORF">AKO1_010716</name>
</gene>
<dbReference type="GO" id="GO:0005634">
    <property type="term" value="C:nucleus"/>
    <property type="evidence" value="ECO:0007669"/>
    <property type="project" value="UniProtKB-SubCell"/>
</dbReference>
<evidence type="ECO:0000256" key="11">
    <source>
        <dbReference type="ARBA" id="ARBA00022842"/>
    </source>
</evidence>
<keyword evidence="6" id="KW-0507">mRNA processing</keyword>